<evidence type="ECO:0000313" key="1">
    <source>
        <dbReference type="EMBL" id="CAG8766655.1"/>
    </source>
</evidence>
<sequence length="41" mass="4781">EDVILDVNMIQELPQDRIAEEDILQVKPMKEVTITQEKTVE</sequence>
<feature type="non-terminal residue" evidence="1">
    <location>
        <position position="41"/>
    </location>
</feature>
<comment type="caution">
    <text evidence="1">The sequence shown here is derived from an EMBL/GenBank/DDBJ whole genome shotgun (WGS) entry which is preliminary data.</text>
</comment>
<name>A0ACA9QVX0_9GLOM</name>
<keyword evidence="2" id="KW-1185">Reference proteome</keyword>
<evidence type="ECO:0000313" key="2">
    <source>
        <dbReference type="Proteomes" id="UP000789920"/>
    </source>
</evidence>
<feature type="non-terminal residue" evidence="1">
    <location>
        <position position="1"/>
    </location>
</feature>
<gene>
    <name evidence="1" type="ORF">RPERSI_LOCUS15883</name>
</gene>
<proteinExistence type="predicted"/>
<reference evidence="1" key="1">
    <citation type="submission" date="2021-06" db="EMBL/GenBank/DDBJ databases">
        <authorList>
            <person name="Kallberg Y."/>
            <person name="Tangrot J."/>
            <person name="Rosling A."/>
        </authorList>
    </citation>
    <scope>NUCLEOTIDE SEQUENCE</scope>
    <source>
        <strain evidence="1">MA461A</strain>
    </source>
</reference>
<dbReference type="Proteomes" id="UP000789920">
    <property type="component" value="Unassembled WGS sequence"/>
</dbReference>
<organism evidence="1 2">
    <name type="scientific">Racocetra persica</name>
    <dbReference type="NCBI Taxonomy" id="160502"/>
    <lineage>
        <taxon>Eukaryota</taxon>
        <taxon>Fungi</taxon>
        <taxon>Fungi incertae sedis</taxon>
        <taxon>Mucoromycota</taxon>
        <taxon>Glomeromycotina</taxon>
        <taxon>Glomeromycetes</taxon>
        <taxon>Diversisporales</taxon>
        <taxon>Gigasporaceae</taxon>
        <taxon>Racocetra</taxon>
    </lineage>
</organism>
<accession>A0ACA9QVX0</accession>
<dbReference type="EMBL" id="CAJVQC010038633">
    <property type="protein sequence ID" value="CAG8766655.1"/>
    <property type="molecule type" value="Genomic_DNA"/>
</dbReference>
<protein>
    <submittedName>
        <fullName evidence="1">22773_t:CDS:1</fullName>
    </submittedName>
</protein>